<dbReference type="Proteomes" id="UP000320390">
    <property type="component" value="Chromosome"/>
</dbReference>
<dbReference type="OrthoDB" id="195135at2"/>
<dbReference type="AlphaFoldDB" id="A0A518F0Z2"/>
<sequence length="387" mass="42695" precursor="true">MHVTASWKLLALFLVSLCSLSSCNGVPKVLPALPGFGDRDAMDSTPAATEAPPRNEGAVSLDGEADWIELTSGEWLSGKFVRLRRGTVTFDSESLDEQAIPWSDVRRVVSSGQKVVLTEDGRTFEGELTADEDGLWIASSKTVCLARDEVLSVLAIEGDRRSNWSGKVSLGATYRSGNTDQVDYNALLRATRETARTRWVSKYAGATSNVNDQETANNHRITSQFDVFLTKRAFLTAPGVDVYRDTFQNIALRATPYVALGYQVIDAEDQSWSISLGPALRYQRLDSQQPGEDPSETTAAAVFSSRYAWEVTSHIDLEFNYDLQAPVPDTNRFNHNLFLGLAIDLPGDLDLDIAFLWDRVNDPQVDGDGVRPQPDDFRTTIGVGWSF</sequence>
<feature type="signal peptide" evidence="1">
    <location>
        <begin position="1"/>
        <end position="24"/>
    </location>
</feature>
<accession>A0A518F0Z2</accession>
<proteinExistence type="predicted"/>
<keyword evidence="1" id="KW-0732">Signal</keyword>
<evidence type="ECO:0000313" key="3">
    <source>
        <dbReference type="Proteomes" id="UP000320390"/>
    </source>
</evidence>
<evidence type="ECO:0000313" key="2">
    <source>
        <dbReference type="EMBL" id="QDV10008.1"/>
    </source>
</evidence>
<evidence type="ECO:0000256" key="1">
    <source>
        <dbReference type="SAM" id="SignalP"/>
    </source>
</evidence>
<keyword evidence="3" id="KW-1185">Reference proteome</keyword>
<dbReference type="Pfam" id="PF04338">
    <property type="entry name" value="DUF481"/>
    <property type="match status" value="1"/>
</dbReference>
<gene>
    <name evidence="2" type="ORF">Poly30_55690</name>
</gene>
<protein>
    <recommendedName>
        <fullName evidence="4">DUF481 domain-containing protein</fullName>
    </recommendedName>
</protein>
<organism evidence="2 3">
    <name type="scientific">Saltatorellus ferox</name>
    <dbReference type="NCBI Taxonomy" id="2528018"/>
    <lineage>
        <taxon>Bacteria</taxon>
        <taxon>Pseudomonadati</taxon>
        <taxon>Planctomycetota</taxon>
        <taxon>Planctomycetia</taxon>
        <taxon>Planctomycetia incertae sedis</taxon>
        <taxon>Saltatorellus</taxon>
    </lineage>
</organism>
<dbReference type="InterPro" id="IPR007433">
    <property type="entry name" value="DUF481"/>
</dbReference>
<dbReference type="RefSeq" id="WP_145205432.1">
    <property type="nucleotide sequence ID" value="NZ_CP036434.1"/>
</dbReference>
<feature type="chain" id="PRO_5022148431" description="DUF481 domain-containing protein" evidence="1">
    <location>
        <begin position="25"/>
        <end position="387"/>
    </location>
</feature>
<evidence type="ECO:0008006" key="4">
    <source>
        <dbReference type="Google" id="ProtNLM"/>
    </source>
</evidence>
<dbReference type="EMBL" id="CP036434">
    <property type="protein sequence ID" value="QDV10008.1"/>
    <property type="molecule type" value="Genomic_DNA"/>
</dbReference>
<name>A0A518F0Z2_9BACT</name>
<reference evidence="2 3" key="1">
    <citation type="submission" date="2019-02" db="EMBL/GenBank/DDBJ databases">
        <title>Deep-cultivation of Planctomycetes and their phenomic and genomic characterization uncovers novel biology.</title>
        <authorList>
            <person name="Wiegand S."/>
            <person name="Jogler M."/>
            <person name="Boedeker C."/>
            <person name="Pinto D."/>
            <person name="Vollmers J."/>
            <person name="Rivas-Marin E."/>
            <person name="Kohn T."/>
            <person name="Peeters S.H."/>
            <person name="Heuer A."/>
            <person name="Rast P."/>
            <person name="Oberbeckmann S."/>
            <person name="Bunk B."/>
            <person name="Jeske O."/>
            <person name="Meyerdierks A."/>
            <person name="Storesund J.E."/>
            <person name="Kallscheuer N."/>
            <person name="Luecker S."/>
            <person name="Lage O.M."/>
            <person name="Pohl T."/>
            <person name="Merkel B.J."/>
            <person name="Hornburger P."/>
            <person name="Mueller R.-W."/>
            <person name="Bruemmer F."/>
            <person name="Labrenz M."/>
            <person name="Spormann A.M."/>
            <person name="Op den Camp H."/>
            <person name="Overmann J."/>
            <person name="Amann R."/>
            <person name="Jetten M.S.M."/>
            <person name="Mascher T."/>
            <person name="Medema M.H."/>
            <person name="Devos D.P."/>
            <person name="Kaster A.-K."/>
            <person name="Ovreas L."/>
            <person name="Rohde M."/>
            <person name="Galperin M.Y."/>
            <person name="Jogler C."/>
        </authorList>
    </citation>
    <scope>NUCLEOTIDE SEQUENCE [LARGE SCALE GENOMIC DNA]</scope>
    <source>
        <strain evidence="2 3">Poly30</strain>
    </source>
</reference>